<feature type="domain" description="DUF732" evidence="2">
    <location>
        <begin position="28"/>
        <end position="98"/>
    </location>
</feature>
<gene>
    <name evidence="3" type="ORF">MPRI_35650</name>
</gene>
<name>A0ABM7KBB7_9MYCO</name>
<sequence>MRTYVTILGCLAIGFTLAFQGAPTAQADEDSFVKSVQAIGFPFAPTNLKSIAQSACNMLSYNNRPPDEIEARILRYTRVEPGQAHEFFVLAVNEFCPQYAGVVGP</sequence>
<organism evidence="3 4">
    <name type="scientific">Mycobacterium paraintracellulare</name>
    <dbReference type="NCBI Taxonomy" id="1138383"/>
    <lineage>
        <taxon>Bacteria</taxon>
        <taxon>Bacillati</taxon>
        <taxon>Actinomycetota</taxon>
        <taxon>Actinomycetes</taxon>
        <taxon>Mycobacteriales</taxon>
        <taxon>Mycobacteriaceae</taxon>
        <taxon>Mycobacterium</taxon>
        <taxon>Mycobacterium avium complex (MAC)</taxon>
    </lineage>
</organism>
<evidence type="ECO:0000313" key="3">
    <source>
        <dbReference type="EMBL" id="BBY71378.1"/>
    </source>
</evidence>
<dbReference type="Proteomes" id="UP000466578">
    <property type="component" value="Chromosome"/>
</dbReference>
<reference evidence="3 4" key="1">
    <citation type="journal article" date="2019" name="Emerg. Microbes Infect.">
        <title>Comprehensive subspecies identification of 175 nontuberculous mycobacteria species based on 7547 genomic profiles.</title>
        <authorList>
            <person name="Matsumoto Y."/>
            <person name="Kinjo T."/>
            <person name="Motooka D."/>
            <person name="Nabeya D."/>
            <person name="Jung N."/>
            <person name="Uechi K."/>
            <person name="Horii T."/>
            <person name="Iida T."/>
            <person name="Fujita J."/>
            <person name="Nakamura S."/>
        </authorList>
    </citation>
    <scope>NUCLEOTIDE SEQUENCE [LARGE SCALE GENOMIC DNA]</scope>
    <source>
        <strain evidence="3 4">JCM 30622</strain>
    </source>
</reference>
<feature type="signal peptide" evidence="1">
    <location>
        <begin position="1"/>
        <end position="27"/>
    </location>
</feature>
<protein>
    <recommendedName>
        <fullName evidence="2">DUF732 domain-containing protein</fullName>
    </recommendedName>
</protein>
<dbReference type="EMBL" id="AP022597">
    <property type="protein sequence ID" value="BBY71378.1"/>
    <property type="molecule type" value="Genomic_DNA"/>
</dbReference>
<evidence type="ECO:0000313" key="4">
    <source>
        <dbReference type="Proteomes" id="UP000466578"/>
    </source>
</evidence>
<feature type="chain" id="PRO_5046177335" description="DUF732 domain-containing protein" evidence="1">
    <location>
        <begin position="28"/>
        <end position="105"/>
    </location>
</feature>
<evidence type="ECO:0000259" key="2">
    <source>
        <dbReference type="Pfam" id="PF05305"/>
    </source>
</evidence>
<evidence type="ECO:0000256" key="1">
    <source>
        <dbReference type="SAM" id="SignalP"/>
    </source>
</evidence>
<proteinExistence type="predicted"/>
<keyword evidence="4" id="KW-1185">Reference proteome</keyword>
<keyword evidence="1" id="KW-0732">Signal</keyword>
<dbReference type="GeneID" id="45453956"/>
<accession>A0ABM7KBB7</accession>
<dbReference type="Pfam" id="PF05305">
    <property type="entry name" value="DUF732"/>
    <property type="match status" value="1"/>
</dbReference>
<dbReference type="InterPro" id="IPR007969">
    <property type="entry name" value="DUF732"/>
</dbReference>
<dbReference type="RefSeq" id="WP_014384280.1">
    <property type="nucleotide sequence ID" value="NC_016948.1"/>
</dbReference>